<name>A0A1U7LVQ0_NEOID</name>
<reference evidence="4 5" key="1">
    <citation type="submission" date="2016-04" db="EMBL/GenBank/DDBJ databases">
        <title>Evolutionary innovation and constraint leading to complex multicellularity in the Ascomycota.</title>
        <authorList>
            <person name="Cisse O."/>
            <person name="Nguyen A."/>
            <person name="Hewitt D.A."/>
            <person name="Jedd G."/>
            <person name="Stajich J.E."/>
        </authorList>
    </citation>
    <scope>NUCLEOTIDE SEQUENCE [LARGE SCALE GENOMIC DNA]</scope>
    <source>
        <strain evidence="4 5">DAH-3</strain>
    </source>
</reference>
<dbReference type="PROSITE" id="PS01159">
    <property type="entry name" value="WW_DOMAIN_1"/>
    <property type="match status" value="1"/>
</dbReference>
<dbReference type="GO" id="GO:0005634">
    <property type="term" value="C:nucleus"/>
    <property type="evidence" value="ECO:0007669"/>
    <property type="project" value="TreeGrafter"/>
</dbReference>
<dbReference type="InterPro" id="IPR002713">
    <property type="entry name" value="FF_domain"/>
</dbReference>
<dbReference type="AlphaFoldDB" id="A0A1U7LVQ0"/>
<dbReference type="Gene3D" id="2.20.70.10">
    <property type="match status" value="2"/>
</dbReference>
<dbReference type="EMBL" id="LXFE01000149">
    <property type="protein sequence ID" value="OLL26750.1"/>
    <property type="molecule type" value="Genomic_DNA"/>
</dbReference>
<dbReference type="InterPro" id="IPR036020">
    <property type="entry name" value="WW_dom_sf"/>
</dbReference>
<proteinExistence type="predicted"/>
<dbReference type="Pfam" id="PF01846">
    <property type="entry name" value="FF"/>
    <property type="match status" value="1"/>
</dbReference>
<evidence type="ECO:0000256" key="2">
    <source>
        <dbReference type="SAM" id="MobiDB-lite"/>
    </source>
</evidence>
<dbReference type="SUPFAM" id="SSF81698">
    <property type="entry name" value="FF domain"/>
    <property type="match status" value="2"/>
</dbReference>
<gene>
    <name evidence="4" type="ORF">NEOLI_000677</name>
</gene>
<dbReference type="OrthoDB" id="410044at2759"/>
<accession>A0A1U7LVQ0</accession>
<sequence>MSTNILPQGWTVHTAPSGHLYYYHKESAKSTYIRPQFAQSTAEPPKPVALESHLHANKLKPTEKPDRPRFKKPIPFAEPWILVTTKKGRMFVHNLKTLESLWNIPDDIQPAVNALLVEEKKQDRRARGLPSEDEDEGIGQQLEFTEDDLAWQLAEIAQEDEQNNAYSHGSAPEPTLEEREMLLDRSVDPFSTWDAELSKIVNDPRYILIETTKNRRYVYDAWCRERSIQINAENASKVKQNPILEYHKLLTDHADSKIYWHEFRRKFKKDPAFVNFGDNDKQREKEFREFQSRLKLPKLQRENDLRKLLAKNKSKITSTNLPEDIMGDLCFATMDMEVRDRIVKEYIESFPTGVVESQVSNEVQRKKVADKEAVSIDEHEKTW</sequence>
<dbReference type="STRING" id="1198029.A0A1U7LVQ0"/>
<dbReference type="Proteomes" id="UP000186594">
    <property type="component" value="Unassembled WGS sequence"/>
</dbReference>
<dbReference type="OMA" id="MLKSTYT"/>
<evidence type="ECO:0000313" key="4">
    <source>
        <dbReference type="EMBL" id="OLL26750.1"/>
    </source>
</evidence>
<dbReference type="SUPFAM" id="SSF51045">
    <property type="entry name" value="WW domain"/>
    <property type="match status" value="2"/>
</dbReference>
<keyword evidence="1" id="KW-0677">Repeat</keyword>
<keyword evidence="5" id="KW-1185">Reference proteome</keyword>
<evidence type="ECO:0000256" key="1">
    <source>
        <dbReference type="ARBA" id="ARBA00022737"/>
    </source>
</evidence>
<protein>
    <submittedName>
        <fullName evidence="4">Pre-mRNA-splicing factor dre4</fullName>
    </submittedName>
</protein>
<dbReference type="InterPro" id="IPR045148">
    <property type="entry name" value="TCRG1-like"/>
</dbReference>
<evidence type="ECO:0000313" key="5">
    <source>
        <dbReference type="Proteomes" id="UP000186594"/>
    </source>
</evidence>
<dbReference type="SMART" id="SM00441">
    <property type="entry name" value="FF"/>
    <property type="match status" value="2"/>
</dbReference>
<dbReference type="PANTHER" id="PTHR15377:SF3">
    <property type="entry name" value="WW DOMAIN-CONTAINING PROTEIN"/>
    <property type="match status" value="1"/>
</dbReference>
<feature type="region of interest" description="Disordered" evidence="2">
    <location>
        <begin position="121"/>
        <end position="140"/>
    </location>
</feature>
<dbReference type="SMART" id="SM00456">
    <property type="entry name" value="WW"/>
    <property type="match status" value="2"/>
</dbReference>
<dbReference type="PROSITE" id="PS50020">
    <property type="entry name" value="WW_DOMAIN_2"/>
    <property type="match status" value="2"/>
</dbReference>
<dbReference type="InterPro" id="IPR036517">
    <property type="entry name" value="FF_domain_sf"/>
</dbReference>
<dbReference type="Pfam" id="PF00397">
    <property type="entry name" value="WW"/>
    <property type="match status" value="1"/>
</dbReference>
<organism evidence="4 5">
    <name type="scientific">Neolecta irregularis (strain DAH-3)</name>
    <dbReference type="NCBI Taxonomy" id="1198029"/>
    <lineage>
        <taxon>Eukaryota</taxon>
        <taxon>Fungi</taxon>
        <taxon>Dikarya</taxon>
        <taxon>Ascomycota</taxon>
        <taxon>Taphrinomycotina</taxon>
        <taxon>Neolectales</taxon>
        <taxon>Neolectaceae</taxon>
        <taxon>Neolecta</taxon>
    </lineage>
</organism>
<dbReference type="PANTHER" id="PTHR15377">
    <property type="entry name" value="TRANSCRIPTION ELONGATION REGULATOR 1"/>
    <property type="match status" value="1"/>
</dbReference>
<feature type="domain" description="WW" evidence="3">
    <location>
        <begin position="74"/>
        <end position="107"/>
    </location>
</feature>
<dbReference type="GO" id="GO:0070063">
    <property type="term" value="F:RNA polymerase binding"/>
    <property type="evidence" value="ECO:0007669"/>
    <property type="project" value="InterPro"/>
</dbReference>
<dbReference type="Gene3D" id="1.10.10.440">
    <property type="entry name" value="FF domain"/>
    <property type="match status" value="2"/>
</dbReference>
<dbReference type="CDD" id="cd00201">
    <property type="entry name" value="WW"/>
    <property type="match status" value="1"/>
</dbReference>
<evidence type="ECO:0000259" key="3">
    <source>
        <dbReference type="PROSITE" id="PS50020"/>
    </source>
</evidence>
<dbReference type="GO" id="GO:0003712">
    <property type="term" value="F:transcription coregulator activity"/>
    <property type="evidence" value="ECO:0007669"/>
    <property type="project" value="TreeGrafter"/>
</dbReference>
<feature type="domain" description="WW" evidence="3">
    <location>
        <begin position="4"/>
        <end position="37"/>
    </location>
</feature>
<dbReference type="InterPro" id="IPR001202">
    <property type="entry name" value="WW_dom"/>
</dbReference>
<comment type="caution">
    <text evidence="4">The sequence shown here is derived from an EMBL/GenBank/DDBJ whole genome shotgun (WGS) entry which is preliminary data.</text>
</comment>